<gene>
    <name evidence="4" type="ORF">OUZ56_032368</name>
</gene>
<name>A0ABR0B8P6_9CRUS</name>
<evidence type="ECO:0000313" key="4">
    <source>
        <dbReference type="EMBL" id="KAK4044962.1"/>
    </source>
</evidence>
<dbReference type="InterPro" id="IPR001322">
    <property type="entry name" value="Lamin_tail_dom"/>
</dbReference>
<keyword evidence="2" id="KW-0732">Signal</keyword>
<feature type="compositionally biased region" description="Basic and acidic residues" evidence="1">
    <location>
        <begin position="41"/>
        <end position="51"/>
    </location>
</feature>
<evidence type="ECO:0000259" key="3">
    <source>
        <dbReference type="PROSITE" id="PS51841"/>
    </source>
</evidence>
<dbReference type="Proteomes" id="UP001234178">
    <property type="component" value="Unassembled WGS sequence"/>
</dbReference>
<protein>
    <recommendedName>
        <fullName evidence="3">LTD domain-containing protein</fullName>
    </recommendedName>
</protein>
<feature type="chain" id="PRO_5047484103" description="LTD domain-containing protein" evidence="2">
    <location>
        <begin position="25"/>
        <end position="396"/>
    </location>
</feature>
<feature type="region of interest" description="Disordered" evidence="1">
    <location>
        <begin position="31"/>
        <end position="59"/>
    </location>
</feature>
<evidence type="ECO:0000256" key="1">
    <source>
        <dbReference type="SAM" id="MobiDB-lite"/>
    </source>
</evidence>
<reference evidence="4 5" key="1">
    <citation type="journal article" date="2023" name="Nucleic Acids Res.">
        <title>The hologenome of Daphnia magna reveals possible DNA methylation and microbiome-mediated evolution of the host genome.</title>
        <authorList>
            <person name="Chaturvedi A."/>
            <person name="Li X."/>
            <person name="Dhandapani V."/>
            <person name="Marshall H."/>
            <person name="Kissane S."/>
            <person name="Cuenca-Cambronero M."/>
            <person name="Asole G."/>
            <person name="Calvet F."/>
            <person name="Ruiz-Romero M."/>
            <person name="Marangio P."/>
            <person name="Guigo R."/>
            <person name="Rago D."/>
            <person name="Mirbahai L."/>
            <person name="Eastwood N."/>
            <person name="Colbourne J.K."/>
            <person name="Zhou J."/>
            <person name="Mallon E."/>
            <person name="Orsini L."/>
        </authorList>
    </citation>
    <scope>NUCLEOTIDE SEQUENCE [LARGE SCALE GENOMIC DNA]</scope>
    <source>
        <strain evidence="4">LRV0_1</strain>
    </source>
</reference>
<organism evidence="4 5">
    <name type="scientific">Daphnia magna</name>
    <dbReference type="NCBI Taxonomy" id="35525"/>
    <lineage>
        <taxon>Eukaryota</taxon>
        <taxon>Metazoa</taxon>
        <taxon>Ecdysozoa</taxon>
        <taxon>Arthropoda</taxon>
        <taxon>Crustacea</taxon>
        <taxon>Branchiopoda</taxon>
        <taxon>Diplostraca</taxon>
        <taxon>Cladocera</taxon>
        <taxon>Anomopoda</taxon>
        <taxon>Daphniidae</taxon>
        <taxon>Daphnia</taxon>
    </lineage>
</organism>
<keyword evidence="5" id="KW-1185">Reference proteome</keyword>
<sequence>MRSARPFSVLASSALLLGFFSAFAACSDDEPADLPTIVDSGTKDAGRDSGRDSGPSTVDAAVADSGAVDAAAPVDAGPAPVDAGPRDAGPVDSGASVDAGPRDAGPTYPTPLAGEVFLSEINYNGENVVGGSETTFEWFEVYNKSAKTLTLKGVTVELGQSDAPKAFLIADDIVLAPGSYKVLPFNAATCRVPAGMIAVANGAPYSYGDAQAARTLNNSGAAGSWPRLALKVGAVTIDDQQYGQGNFFSGNQQTVQRKDFTAYAAGVTFDAAKSGPAETRTISARPAWRATAPDSAGHESRPEIFQVFRQRRFDGERGAGDRMAEPEAGRVEGVARVLKKEQIFLGEFAVGPPPEAGLVGSVELVADDRGAKSFQMKPSQVLTTRLEQTGDAGVAP</sequence>
<feature type="region of interest" description="Disordered" evidence="1">
    <location>
        <begin position="71"/>
        <end position="108"/>
    </location>
</feature>
<evidence type="ECO:0000313" key="5">
    <source>
        <dbReference type="Proteomes" id="UP001234178"/>
    </source>
</evidence>
<dbReference type="PROSITE" id="PS51841">
    <property type="entry name" value="LTD"/>
    <property type="match status" value="1"/>
</dbReference>
<comment type="caution">
    <text evidence="4">The sequence shown here is derived from an EMBL/GenBank/DDBJ whole genome shotgun (WGS) entry which is preliminary data.</text>
</comment>
<feature type="domain" description="LTD" evidence="3">
    <location>
        <begin position="104"/>
        <end position="209"/>
    </location>
</feature>
<feature type="signal peptide" evidence="2">
    <location>
        <begin position="1"/>
        <end position="24"/>
    </location>
</feature>
<evidence type="ECO:0000256" key="2">
    <source>
        <dbReference type="SAM" id="SignalP"/>
    </source>
</evidence>
<proteinExistence type="predicted"/>
<dbReference type="EMBL" id="JAOYFB010000041">
    <property type="protein sequence ID" value="KAK4044962.1"/>
    <property type="molecule type" value="Genomic_DNA"/>
</dbReference>
<feature type="compositionally biased region" description="Low complexity" evidence="1">
    <location>
        <begin position="71"/>
        <end position="90"/>
    </location>
</feature>
<dbReference type="PROSITE" id="PS51257">
    <property type="entry name" value="PROKAR_LIPOPROTEIN"/>
    <property type="match status" value="1"/>
</dbReference>
<accession>A0ABR0B8P6</accession>